<evidence type="ECO:0000313" key="4">
    <source>
        <dbReference type="Proteomes" id="UP001152533"/>
    </source>
</evidence>
<organism evidence="3 4">
    <name type="scientific">Colletotrichum noveboracense</name>
    <dbReference type="NCBI Taxonomy" id="2664923"/>
    <lineage>
        <taxon>Eukaryota</taxon>
        <taxon>Fungi</taxon>
        <taxon>Dikarya</taxon>
        <taxon>Ascomycota</taxon>
        <taxon>Pezizomycotina</taxon>
        <taxon>Sordariomycetes</taxon>
        <taxon>Hypocreomycetidae</taxon>
        <taxon>Glomerellales</taxon>
        <taxon>Glomerellaceae</taxon>
        <taxon>Colletotrichum</taxon>
        <taxon>Colletotrichum gloeosporioides species complex</taxon>
    </lineage>
</organism>
<reference evidence="3" key="1">
    <citation type="submission" date="2022-08" db="EMBL/GenBank/DDBJ databases">
        <authorList>
            <person name="Giroux E."/>
            <person name="Giroux E."/>
        </authorList>
    </citation>
    <scope>NUCLEOTIDE SEQUENCE</scope>
    <source>
        <strain evidence="3">H1091258</strain>
    </source>
</reference>
<dbReference type="AlphaFoldDB" id="A0A9W4W980"/>
<gene>
    <name evidence="3" type="ORF">CGXH109_LOCUS66757</name>
</gene>
<accession>A0A9W4W980</accession>
<keyword evidence="2" id="KW-1133">Transmembrane helix</keyword>
<protein>
    <submittedName>
        <fullName evidence="3">Uncharacterized protein</fullName>
    </submittedName>
</protein>
<dbReference type="EMBL" id="CAMGZC010000446">
    <property type="protein sequence ID" value="CAI0647547.1"/>
    <property type="molecule type" value="Genomic_DNA"/>
</dbReference>
<name>A0A9W4W980_9PEZI</name>
<dbReference type="Proteomes" id="UP001152533">
    <property type="component" value="Unassembled WGS sequence"/>
</dbReference>
<evidence type="ECO:0000313" key="3">
    <source>
        <dbReference type="EMBL" id="CAI0647547.1"/>
    </source>
</evidence>
<proteinExistence type="predicted"/>
<comment type="caution">
    <text evidence="3">The sequence shown here is derived from an EMBL/GenBank/DDBJ whole genome shotgun (WGS) entry which is preliminary data.</text>
</comment>
<keyword evidence="4" id="KW-1185">Reference proteome</keyword>
<sequence length="173" mass="19090">MADSEPFPLLNTSVDQLHSVIDHHSSNSSRTTRRRKSSALGQDIRAGDTGPALASYTAGDSPIPPSSPTTKRVSKRRRARGVLSRFRQAMIRYTYLVPAIVIAIFGGAYAVDPSDSNTASRFIFLSYRLPPDPAKPDAPIQYGKGLWDIAFVGFWTIVLTFTREFIIKNSCAR</sequence>
<feature type="transmembrane region" description="Helical" evidence="2">
    <location>
        <begin position="93"/>
        <end position="111"/>
    </location>
</feature>
<feature type="region of interest" description="Disordered" evidence="1">
    <location>
        <begin position="18"/>
        <end position="77"/>
    </location>
</feature>
<evidence type="ECO:0000256" key="1">
    <source>
        <dbReference type="SAM" id="MobiDB-lite"/>
    </source>
</evidence>
<evidence type="ECO:0000256" key="2">
    <source>
        <dbReference type="SAM" id="Phobius"/>
    </source>
</evidence>
<keyword evidence="2" id="KW-0812">Transmembrane</keyword>
<feature type="transmembrane region" description="Helical" evidence="2">
    <location>
        <begin position="145"/>
        <end position="166"/>
    </location>
</feature>
<keyword evidence="2" id="KW-0472">Membrane</keyword>